<accession>A0ABQ9WIT1</accession>
<name>A0ABQ9WIT1_SAGOE</name>
<dbReference type="EMBL" id="JASSZA010000001">
    <property type="protein sequence ID" value="KAK2120202.1"/>
    <property type="molecule type" value="Genomic_DNA"/>
</dbReference>
<keyword evidence="1" id="KW-0677">Repeat</keyword>
<dbReference type="InterPro" id="IPR036034">
    <property type="entry name" value="PDZ_sf"/>
</dbReference>
<evidence type="ECO:0000256" key="1">
    <source>
        <dbReference type="ARBA" id="ARBA00022737"/>
    </source>
</evidence>
<evidence type="ECO:0000313" key="2">
    <source>
        <dbReference type="EMBL" id="KAK2120202.1"/>
    </source>
</evidence>
<dbReference type="Gene3D" id="2.30.42.10">
    <property type="match status" value="1"/>
</dbReference>
<dbReference type="PANTHER" id="PTHR23116:SF37">
    <property type="entry name" value="WHIRLIN"/>
    <property type="match status" value="1"/>
</dbReference>
<protein>
    <recommendedName>
        <fullName evidence="4">PDZ domain-containing protein</fullName>
    </recommendedName>
</protein>
<dbReference type="SUPFAM" id="SSF50156">
    <property type="entry name" value="PDZ domain-like"/>
    <property type="match status" value="1"/>
</dbReference>
<gene>
    <name evidence="2" type="ORF">P7K49_001588</name>
</gene>
<reference evidence="2 3" key="1">
    <citation type="submission" date="2023-05" db="EMBL/GenBank/DDBJ databases">
        <title>B98-5 Cell Line De Novo Hybrid Assembly: An Optical Mapping Approach.</title>
        <authorList>
            <person name="Kananen K."/>
            <person name="Auerbach J.A."/>
            <person name="Kautto E."/>
            <person name="Blachly J.S."/>
        </authorList>
    </citation>
    <scope>NUCLEOTIDE SEQUENCE [LARGE SCALE GENOMIC DNA]</scope>
    <source>
        <strain evidence="2">B95-8</strain>
        <tissue evidence="2">Cell line</tissue>
    </source>
</reference>
<keyword evidence="3" id="KW-1185">Reference proteome</keyword>
<evidence type="ECO:0008006" key="4">
    <source>
        <dbReference type="Google" id="ProtNLM"/>
    </source>
</evidence>
<dbReference type="Proteomes" id="UP001266305">
    <property type="component" value="Unassembled WGS sequence"/>
</dbReference>
<dbReference type="PANTHER" id="PTHR23116">
    <property type="entry name" value="PDZ DOMAIN CONTAINING WHIRLIN AND HARMONIN-RELATED"/>
    <property type="match status" value="1"/>
</dbReference>
<sequence>MGELRIPSPAPCPQESPCSPQWSLSLPCPLTAQPLAWLMAPSPASSVGLTRALLTNAVILSKEQTRAGPTELGLSLALPHELEHPAILRSLLSWNQTLENHCLLGSFLMSVDSQQEQSYHFCFQAVVIRENKRIKVNLVLGDGRSLGLTIRGGAEYGLGIYITGVDPGSEAEGSGLKGRPIECLVQEQCFSDGGDDLLPYRSITDDDIGFIGEAN</sequence>
<organism evidence="2 3">
    <name type="scientific">Saguinus oedipus</name>
    <name type="common">Cotton-top tamarin</name>
    <name type="synonym">Oedipomidas oedipus</name>
    <dbReference type="NCBI Taxonomy" id="9490"/>
    <lineage>
        <taxon>Eukaryota</taxon>
        <taxon>Metazoa</taxon>
        <taxon>Chordata</taxon>
        <taxon>Craniata</taxon>
        <taxon>Vertebrata</taxon>
        <taxon>Euteleostomi</taxon>
        <taxon>Mammalia</taxon>
        <taxon>Eutheria</taxon>
        <taxon>Euarchontoglires</taxon>
        <taxon>Primates</taxon>
        <taxon>Haplorrhini</taxon>
        <taxon>Platyrrhini</taxon>
        <taxon>Cebidae</taxon>
        <taxon>Callitrichinae</taxon>
        <taxon>Saguinus</taxon>
    </lineage>
</organism>
<comment type="caution">
    <text evidence="2">The sequence shown here is derived from an EMBL/GenBank/DDBJ whole genome shotgun (WGS) entry which is preliminary data.</text>
</comment>
<proteinExistence type="predicted"/>
<evidence type="ECO:0000313" key="3">
    <source>
        <dbReference type="Proteomes" id="UP001266305"/>
    </source>
</evidence>
<dbReference type="InterPro" id="IPR051844">
    <property type="entry name" value="USH2_Complex_Protein"/>
</dbReference>